<dbReference type="GO" id="GO:0009272">
    <property type="term" value="P:fungal-type cell wall biogenesis"/>
    <property type="evidence" value="ECO:0007669"/>
    <property type="project" value="TreeGrafter"/>
</dbReference>
<comment type="subcellular location">
    <subcellularLocation>
        <location evidence="1">Membrane</location>
        <topology evidence="1">Multi-pass membrane protein</topology>
    </subcellularLocation>
</comment>
<evidence type="ECO:0000256" key="2">
    <source>
        <dbReference type="ARBA" id="ARBA00010642"/>
    </source>
</evidence>
<keyword evidence="5 8" id="KW-1133">Transmembrane helix</keyword>
<dbReference type="GO" id="GO:0055085">
    <property type="term" value="P:transmembrane transport"/>
    <property type="evidence" value="ECO:0007669"/>
    <property type="project" value="TreeGrafter"/>
</dbReference>
<dbReference type="OMA" id="GCFQAVM"/>
<keyword evidence="4 9" id="KW-0732">Signal</keyword>
<name>N1QHB4_SPHMS</name>
<feature type="transmembrane region" description="Helical" evidence="8">
    <location>
        <begin position="660"/>
        <end position="679"/>
    </location>
</feature>
<comment type="similarity">
    <text evidence="2">Belongs to the transient receptor potential (TRP) ion channel family.</text>
</comment>
<dbReference type="GeneID" id="27900414"/>
<feature type="region of interest" description="Disordered" evidence="7">
    <location>
        <begin position="870"/>
        <end position="906"/>
    </location>
</feature>
<dbReference type="SMART" id="SM01320">
    <property type="entry name" value="TRP_N"/>
    <property type="match status" value="1"/>
</dbReference>
<feature type="chain" id="PRO_5004110839" evidence="9">
    <location>
        <begin position="25"/>
        <end position="1035"/>
    </location>
</feature>
<feature type="domain" description="ML-like" evidence="10">
    <location>
        <begin position="47"/>
        <end position="188"/>
    </location>
</feature>
<dbReference type="InterPro" id="IPR032800">
    <property type="entry name" value="TRP_N"/>
</dbReference>
<evidence type="ECO:0000256" key="8">
    <source>
        <dbReference type="SAM" id="Phobius"/>
    </source>
</evidence>
<dbReference type="RefSeq" id="XP_016764701.1">
    <property type="nucleotide sequence ID" value="XM_016903277.1"/>
</dbReference>
<dbReference type="InterPro" id="IPR040241">
    <property type="entry name" value="TRP_Flc/Pkd2-like"/>
</dbReference>
<dbReference type="Pfam" id="PF14558">
    <property type="entry name" value="TRP_N"/>
    <property type="match status" value="1"/>
</dbReference>
<dbReference type="PANTHER" id="PTHR31145">
    <property type="entry name" value="INTEGRAL MEMBRANE PROTEIN (AFU_ORTHOLOGUE AFUA_7G01610)"/>
    <property type="match status" value="1"/>
</dbReference>
<evidence type="ECO:0000256" key="5">
    <source>
        <dbReference type="ARBA" id="ARBA00022989"/>
    </source>
</evidence>
<gene>
    <name evidence="11" type="ORF">SEPMUDRAFT_145799</name>
</gene>
<feature type="transmembrane region" description="Helical" evidence="8">
    <location>
        <begin position="691"/>
        <end position="717"/>
    </location>
</feature>
<dbReference type="eggNOG" id="ENOG502R5MY">
    <property type="taxonomic scope" value="Eukaryota"/>
</dbReference>
<evidence type="ECO:0000313" key="11">
    <source>
        <dbReference type="EMBL" id="EMF16580.1"/>
    </source>
</evidence>
<evidence type="ECO:0000256" key="3">
    <source>
        <dbReference type="ARBA" id="ARBA00022692"/>
    </source>
</evidence>
<evidence type="ECO:0000256" key="9">
    <source>
        <dbReference type="SAM" id="SignalP"/>
    </source>
</evidence>
<feature type="compositionally biased region" description="Polar residues" evidence="7">
    <location>
        <begin position="975"/>
        <end position="1004"/>
    </location>
</feature>
<feature type="transmembrane region" description="Helical" evidence="8">
    <location>
        <begin position="479"/>
        <end position="501"/>
    </location>
</feature>
<dbReference type="PANTHER" id="PTHR31145:SF7">
    <property type="entry name" value="TRP-LIKE ION CHANNEL"/>
    <property type="match status" value="1"/>
</dbReference>
<dbReference type="Proteomes" id="UP000016931">
    <property type="component" value="Unassembled WGS sequence"/>
</dbReference>
<dbReference type="AlphaFoldDB" id="N1QHB4"/>
<organism evidence="11 12">
    <name type="scientific">Sphaerulina musiva (strain SO2202)</name>
    <name type="common">Poplar stem canker fungus</name>
    <name type="synonym">Septoria musiva</name>
    <dbReference type="NCBI Taxonomy" id="692275"/>
    <lineage>
        <taxon>Eukaryota</taxon>
        <taxon>Fungi</taxon>
        <taxon>Dikarya</taxon>
        <taxon>Ascomycota</taxon>
        <taxon>Pezizomycotina</taxon>
        <taxon>Dothideomycetes</taxon>
        <taxon>Dothideomycetidae</taxon>
        <taxon>Mycosphaerellales</taxon>
        <taxon>Mycosphaerellaceae</taxon>
        <taxon>Sphaerulina</taxon>
    </lineage>
</organism>
<feature type="transmembrane region" description="Helical" evidence="8">
    <location>
        <begin position="229"/>
        <end position="252"/>
    </location>
</feature>
<evidence type="ECO:0000256" key="1">
    <source>
        <dbReference type="ARBA" id="ARBA00004141"/>
    </source>
</evidence>
<feature type="region of interest" description="Disordered" evidence="7">
    <location>
        <begin position="529"/>
        <end position="560"/>
    </location>
</feature>
<feature type="transmembrane region" description="Helical" evidence="8">
    <location>
        <begin position="442"/>
        <end position="467"/>
    </location>
</feature>
<protein>
    <submittedName>
        <fullName evidence="11">TRP-domain-containing protein</fullName>
    </submittedName>
</protein>
<evidence type="ECO:0000313" key="12">
    <source>
        <dbReference type="Proteomes" id="UP000016931"/>
    </source>
</evidence>
<evidence type="ECO:0000256" key="7">
    <source>
        <dbReference type="SAM" id="MobiDB-lite"/>
    </source>
</evidence>
<feature type="compositionally biased region" description="Basic and acidic residues" evidence="7">
    <location>
        <begin position="1018"/>
        <end position="1027"/>
    </location>
</feature>
<feature type="region of interest" description="Disordered" evidence="7">
    <location>
        <begin position="960"/>
        <end position="1035"/>
    </location>
</feature>
<proteinExistence type="inferred from homology"/>
<feature type="transmembrane region" description="Helical" evidence="8">
    <location>
        <begin position="604"/>
        <end position="624"/>
    </location>
</feature>
<keyword evidence="12" id="KW-1185">Reference proteome</keyword>
<sequence>MITRTWTSLLLGLLMSCLCQPVIGADRWFNYQTDDGTTVVLNDNRQPALYTKDFGDCLGGSTINVTRFDVAYYKDNMTILWHMAGETGVIGDSVMMSIGVYAYGENRYELIFNPCAANIRSLCPLNASVPIVATTIIPVSASDVAAIIPLALTIPDFEGEAILRIFSNTTQSEIACYSAVVTNGASFSHPAAVGTVLGLFTLVAVIASFATAIYGEVVPTMRLHYAHSLSVGVVFAVWQHIFFSGALSVNWASVLPAWWSNFAWASGMIYTQSMQANLNDFIGNDLGNTSQVGAAQSGSSNAGVGGGFDISSIYRRSLSSVKRTADHPVYHDLAAKIYGRQAAATESTASSSGFSSRSQGYQWYGDPVPNGLPLPGNYSGFAGTLGAESISASTAFLTSFLWFLIILVILVAAVMAFKWLVEGLIRVKWIKQDRLKFFRDHWLGYSAVVALRICYIGFFAMMFLSIFQFTYLSSSGAQGIAAIVFIIFFIGMPLAAAYAVWYKKAITGTTSGRVFEHKTLMGRIPFPKGFGSKTPNTTSVELQPPTQPNHAHAESKSSTVPLWKRKASADKVPTTAGNVHSVHDDDDYIKKFGWLGARFRRTRWWFFSAWLFYEFIRAVFYGGASGYSQAQVFGLLVIEIIAFGLIIWMRPYEGQRLNVLVVYCLGFSKVATVALSAAFDVRYNLARIPTTVIGIVIIVIQGILTIITMIAIVVGAISSYMSVMRNAEDFRPRRWYKMRERYFDHLDRTVNDLPRPPKVKKSKQLPAEPEEAKVGFEMRNVKRVAKIEDEDKNFQSEIATGPNQTLVSTEDLSSTAYGKRAMTPTGVSRANSRAASVASISTTNLPYGARTHRPSWSTRDFQRAGFVTQEEDDTSLTAVGDDPVTSGTPNKRHSGVPSYKQPSLRTMPSNASLRVGAEVSSTDAIGVVPVPTVRPRAGTMGSIRSSRRISGASWGIPEAAPSPDHLTFEVPPIPSQYSSKRNSCMSQHNDNGESSSRPTTSHQQHLAHARGIPLTPALEHEEWDLKITKTNSKPQ</sequence>
<keyword evidence="6 8" id="KW-0472">Membrane</keyword>
<feature type="transmembrane region" description="Helical" evidence="8">
    <location>
        <begin position="196"/>
        <end position="217"/>
    </location>
</feature>
<dbReference type="EMBL" id="KB456260">
    <property type="protein sequence ID" value="EMF16580.1"/>
    <property type="molecule type" value="Genomic_DNA"/>
</dbReference>
<evidence type="ECO:0000256" key="4">
    <source>
        <dbReference type="ARBA" id="ARBA00022729"/>
    </source>
</evidence>
<dbReference type="InterPro" id="IPR010308">
    <property type="entry name" value="TRP_C"/>
</dbReference>
<feature type="signal peptide" evidence="9">
    <location>
        <begin position="1"/>
        <end position="24"/>
    </location>
</feature>
<dbReference type="PROSITE" id="PS51257">
    <property type="entry name" value="PROKAR_LIPOPROTEIN"/>
    <property type="match status" value="1"/>
</dbReference>
<dbReference type="GO" id="GO:0016020">
    <property type="term" value="C:membrane"/>
    <property type="evidence" value="ECO:0007669"/>
    <property type="project" value="UniProtKB-SubCell"/>
</dbReference>
<evidence type="ECO:0000256" key="6">
    <source>
        <dbReference type="ARBA" id="ARBA00023136"/>
    </source>
</evidence>
<feature type="transmembrane region" description="Helical" evidence="8">
    <location>
        <begin position="630"/>
        <end position="648"/>
    </location>
</feature>
<feature type="transmembrane region" description="Helical" evidence="8">
    <location>
        <begin position="400"/>
        <end position="421"/>
    </location>
</feature>
<dbReference type="HOGENOM" id="CLU_009253_0_0_1"/>
<dbReference type="OrthoDB" id="5377623at2759"/>
<keyword evidence="3 8" id="KW-0812">Transmembrane</keyword>
<reference evidence="11 12" key="1">
    <citation type="journal article" date="2012" name="PLoS Pathog.">
        <title>Diverse lifestyles and strategies of plant pathogenesis encoded in the genomes of eighteen Dothideomycetes fungi.</title>
        <authorList>
            <person name="Ohm R.A."/>
            <person name="Feau N."/>
            <person name="Henrissat B."/>
            <person name="Schoch C.L."/>
            <person name="Horwitz B.A."/>
            <person name="Barry K.W."/>
            <person name="Condon B.J."/>
            <person name="Copeland A.C."/>
            <person name="Dhillon B."/>
            <person name="Glaser F."/>
            <person name="Hesse C.N."/>
            <person name="Kosti I."/>
            <person name="LaButti K."/>
            <person name="Lindquist E.A."/>
            <person name="Lucas S."/>
            <person name="Salamov A.A."/>
            <person name="Bradshaw R.E."/>
            <person name="Ciuffetti L."/>
            <person name="Hamelin R.C."/>
            <person name="Kema G.H.J."/>
            <person name="Lawrence C."/>
            <person name="Scott J.A."/>
            <person name="Spatafora J.W."/>
            <person name="Turgeon B.G."/>
            <person name="de Wit P.J.G.M."/>
            <person name="Zhong S."/>
            <person name="Goodwin S.B."/>
            <person name="Grigoriev I.V."/>
        </authorList>
    </citation>
    <scope>NUCLEOTIDE SEQUENCE [LARGE SCALE GENOMIC DNA]</scope>
    <source>
        <strain evidence="11 12">SO2202</strain>
    </source>
</reference>
<accession>N1QHB4</accession>
<dbReference type="STRING" id="692275.N1QHB4"/>
<evidence type="ECO:0000259" key="10">
    <source>
        <dbReference type="SMART" id="SM01320"/>
    </source>
</evidence>
<dbReference type="Pfam" id="PF06011">
    <property type="entry name" value="TRP"/>
    <property type="match status" value="1"/>
</dbReference>